<evidence type="ECO:0000313" key="11">
    <source>
        <dbReference type="Proteomes" id="UP001500141"/>
    </source>
</evidence>
<dbReference type="Pfam" id="PF01431">
    <property type="entry name" value="Peptidase_M13"/>
    <property type="match status" value="1"/>
</dbReference>
<dbReference type="Gene3D" id="3.40.390.10">
    <property type="entry name" value="Collagenase (Catalytic Domain)"/>
    <property type="match status" value="1"/>
</dbReference>
<dbReference type="RefSeq" id="WP_264542594.1">
    <property type="nucleotide sequence ID" value="NZ_BAABIP010000005.1"/>
</dbReference>
<dbReference type="InterPro" id="IPR024079">
    <property type="entry name" value="MetalloPept_cat_dom_sf"/>
</dbReference>
<organism evidence="10 11">
    <name type="scientific">Flavobacterium hankyongi</name>
    <dbReference type="NCBI Taxonomy" id="1176532"/>
    <lineage>
        <taxon>Bacteria</taxon>
        <taxon>Pseudomonadati</taxon>
        <taxon>Bacteroidota</taxon>
        <taxon>Flavobacteriia</taxon>
        <taxon>Flavobacteriales</taxon>
        <taxon>Flavobacteriaceae</taxon>
        <taxon>Flavobacterium</taxon>
    </lineage>
</organism>
<dbReference type="PANTHER" id="PTHR11733:SF167">
    <property type="entry name" value="FI17812P1-RELATED"/>
    <property type="match status" value="1"/>
</dbReference>
<keyword evidence="3" id="KW-0645">Protease</keyword>
<sequence length="681" mass="77135">MNYNKVAILVLGVALFVTSCKKEKVFDVNAPDVLVTNRDTLIDPSDDFFSYANGGWFKKNPIPDSERSNGIFRTIGDTINSQIRQICEKSASENADKGTNKQKIGDFYASGMDTITINKQGINPLKNELAKIDAIKDIPSLVNSIAYLHTIGANPAFGFYVGQDDKISEKYALFFSQGGLGMGNRDYYFNTDKETVTIRAEYVKHLEAMSKLMGNDVSSAKSNAQVIMKLETELANNSRKLEALRDPIKNYNKMSLTEFKSVTPNIAWDKMLSIMNIKKADTVIVGQPEFYKALDKTIKSYSINDWKTYLKWDLVNSYASYLSNDFEKQNFYFYSTVMSGVKEQKPRWKRVVEQTDGSLGELIGQVYVDEYLPKGTKEKLLEIGNNIRDVYAERIKKLDWMSPETKKKALHKLSKIVMKVGYPDKWKDMSSVSISRDAYCANVISVNKWSYNDMSNKFGKAVDRTEWGMYPQTYNAYYSPSNNEICVPACNIIVPGFEGRMPDDAILYGIIGGSTFGHEITHGFDDQGSQYDEKGNLNNWWTSDDLKKFKEKTKAIVAQYSKYEALPGKFVNGDATQGENIADLGGVVMGYEAFKKTNQFKENKKIAGLTPNQRFFLAYGYAWMVNIKPESLGQQLITDVHAPAKYRINGVLSNIDEFYKTFNIKKGGKMFIPVKDRIVIW</sequence>
<dbReference type="Pfam" id="PF05649">
    <property type="entry name" value="Peptidase_M13_N"/>
    <property type="match status" value="1"/>
</dbReference>
<gene>
    <name evidence="10" type="ORF">GCM10023230_01130</name>
</gene>
<dbReference type="PANTHER" id="PTHR11733">
    <property type="entry name" value="ZINC METALLOPROTEASE FAMILY M13 NEPRILYSIN-RELATED"/>
    <property type="match status" value="1"/>
</dbReference>
<dbReference type="InterPro" id="IPR042089">
    <property type="entry name" value="Peptidase_M13_dom_2"/>
</dbReference>
<evidence type="ECO:0000256" key="5">
    <source>
        <dbReference type="ARBA" id="ARBA00022801"/>
    </source>
</evidence>
<evidence type="ECO:0000256" key="7">
    <source>
        <dbReference type="ARBA" id="ARBA00023049"/>
    </source>
</evidence>
<comment type="cofactor">
    <cofactor evidence="1">
        <name>Zn(2+)</name>
        <dbReference type="ChEBI" id="CHEBI:29105"/>
    </cofactor>
</comment>
<dbReference type="CDD" id="cd08662">
    <property type="entry name" value="M13"/>
    <property type="match status" value="1"/>
</dbReference>
<evidence type="ECO:0000256" key="1">
    <source>
        <dbReference type="ARBA" id="ARBA00001947"/>
    </source>
</evidence>
<keyword evidence="6" id="KW-0862">Zinc</keyword>
<evidence type="ECO:0000259" key="8">
    <source>
        <dbReference type="Pfam" id="PF01431"/>
    </source>
</evidence>
<accession>A0ABP8ZIP9</accession>
<dbReference type="PROSITE" id="PS51257">
    <property type="entry name" value="PROKAR_LIPOPROTEIN"/>
    <property type="match status" value="1"/>
</dbReference>
<keyword evidence="11" id="KW-1185">Reference proteome</keyword>
<dbReference type="PROSITE" id="PS51885">
    <property type="entry name" value="NEPRILYSIN"/>
    <property type="match status" value="1"/>
</dbReference>
<evidence type="ECO:0000256" key="2">
    <source>
        <dbReference type="ARBA" id="ARBA00007357"/>
    </source>
</evidence>
<dbReference type="InterPro" id="IPR018497">
    <property type="entry name" value="Peptidase_M13_C"/>
</dbReference>
<comment type="similarity">
    <text evidence="2">Belongs to the peptidase M13 family.</text>
</comment>
<name>A0ABP8ZIP9_9FLAO</name>
<dbReference type="PRINTS" id="PR00786">
    <property type="entry name" value="NEPRILYSIN"/>
</dbReference>
<evidence type="ECO:0000256" key="3">
    <source>
        <dbReference type="ARBA" id="ARBA00022670"/>
    </source>
</evidence>
<comment type="caution">
    <text evidence="10">The sequence shown here is derived from an EMBL/GenBank/DDBJ whole genome shotgun (WGS) entry which is preliminary data.</text>
</comment>
<evidence type="ECO:0000259" key="9">
    <source>
        <dbReference type="Pfam" id="PF05649"/>
    </source>
</evidence>
<keyword evidence="4" id="KW-0479">Metal-binding</keyword>
<dbReference type="EMBL" id="BAABIP010000005">
    <property type="protein sequence ID" value="GAA4757230.1"/>
    <property type="molecule type" value="Genomic_DNA"/>
</dbReference>
<evidence type="ECO:0000313" key="10">
    <source>
        <dbReference type="EMBL" id="GAA4757230.1"/>
    </source>
</evidence>
<dbReference type="Gene3D" id="1.10.1380.10">
    <property type="entry name" value="Neutral endopeptidase , domain2"/>
    <property type="match status" value="1"/>
</dbReference>
<dbReference type="InterPro" id="IPR008753">
    <property type="entry name" value="Peptidase_M13_N"/>
</dbReference>
<evidence type="ECO:0000256" key="6">
    <source>
        <dbReference type="ARBA" id="ARBA00022833"/>
    </source>
</evidence>
<evidence type="ECO:0000256" key="4">
    <source>
        <dbReference type="ARBA" id="ARBA00022723"/>
    </source>
</evidence>
<keyword evidence="7" id="KW-0482">Metalloprotease</keyword>
<feature type="domain" description="Peptidase M13 N-terminal" evidence="9">
    <location>
        <begin position="44"/>
        <end position="423"/>
    </location>
</feature>
<keyword evidence="5" id="KW-0378">Hydrolase</keyword>
<protein>
    <submittedName>
        <fullName evidence="10">M13 family metallopeptidase</fullName>
    </submittedName>
</protein>
<dbReference type="SUPFAM" id="SSF55486">
    <property type="entry name" value="Metalloproteases ('zincins'), catalytic domain"/>
    <property type="match status" value="1"/>
</dbReference>
<dbReference type="Proteomes" id="UP001500141">
    <property type="component" value="Unassembled WGS sequence"/>
</dbReference>
<dbReference type="InterPro" id="IPR000718">
    <property type="entry name" value="Peptidase_M13"/>
</dbReference>
<reference evidence="11" key="1">
    <citation type="journal article" date="2019" name="Int. J. Syst. Evol. Microbiol.">
        <title>The Global Catalogue of Microorganisms (GCM) 10K type strain sequencing project: providing services to taxonomists for standard genome sequencing and annotation.</title>
        <authorList>
            <consortium name="The Broad Institute Genomics Platform"/>
            <consortium name="The Broad Institute Genome Sequencing Center for Infectious Disease"/>
            <person name="Wu L."/>
            <person name="Ma J."/>
        </authorList>
    </citation>
    <scope>NUCLEOTIDE SEQUENCE [LARGE SCALE GENOMIC DNA]</scope>
    <source>
        <strain evidence="11">JCM 18198</strain>
    </source>
</reference>
<feature type="domain" description="Peptidase M13 C-terminal" evidence="8">
    <location>
        <begin position="475"/>
        <end position="673"/>
    </location>
</feature>
<proteinExistence type="inferred from homology"/>